<dbReference type="InterPro" id="IPR045747">
    <property type="entry name" value="CRISPR-assoc_prot_Cas6_N_sf"/>
</dbReference>
<comment type="similarity">
    <text evidence="1 4">Belongs to the CRISPR-associated protein Cas6/Cse3/CasE family.</text>
</comment>
<feature type="site" description="Transition state stabilizer" evidence="5">
    <location>
        <position position="53"/>
    </location>
</feature>
<evidence type="ECO:0000256" key="2">
    <source>
        <dbReference type="ARBA" id="ARBA00022884"/>
    </source>
</evidence>
<dbReference type="EMBL" id="FRFD01000008">
    <property type="protein sequence ID" value="SHO50556.1"/>
    <property type="molecule type" value="Genomic_DNA"/>
</dbReference>
<dbReference type="PANTHER" id="PTHR36984:SF1">
    <property type="entry name" value="CRISPR-ASSOCIATED ENDORIBONUCLEASE CAS6 1"/>
    <property type="match status" value="1"/>
</dbReference>
<name>A0A1M7YDA0_9FIRM</name>
<evidence type="ECO:0000256" key="3">
    <source>
        <dbReference type="ARBA" id="ARBA00023118"/>
    </source>
</evidence>
<comment type="function">
    <text evidence="4">CRISPR (clustered regularly interspaced short palindromic repeat), is an adaptive immune system that provides protection against mobile genetic elements (viruses, transposable elements and conjugative plasmids). CRISPR clusters contain sequences complementary to antecedent mobile elements and target invading nucleic acids. CRISPR clusters are transcribed and processed into CRISPR RNA (crRNA).</text>
</comment>
<dbReference type="PANTHER" id="PTHR36984">
    <property type="entry name" value="CRISPR-ASSOCIATED ENDORIBONUCLEASE CAS6 1"/>
    <property type="match status" value="1"/>
</dbReference>
<accession>A0A1M7YDA0</accession>
<evidence type="ECO:0000256" key="5">
    <source>
        <dbReference type="PIRSR" id="PIRSR005054-1"/>
    </source>
</evidence>
<evidence type="ECO:0000256" key="1">
    <source>
        <dbReference type="ARBA" id="ARBA00005937"/>
    </source>
</evidence>
<dbReference type="Gene3D" id="3.30.70.1900">
    <property type="match status" value="1"/>
</dbReference>
<dbReference type="Pfam" id="PF21350">
    <property type="entry name" value="Cas6_I-A"/>
    <property type="match status" value="1"/>
</dbReference>
<gene>
    <name evidence="7" type="ORF">SAMN02745217_02780</name>
</gene>
<dbReference type="GO" id="GO:0003723">
    <property type="term" value="F:RNA binding"/>
    <property type="evidence" value="ECO:0007669"/>
    <property type="project" value="UniProtKB-KW"/>
</dbReference>
<evidence type="ECO:0000256" key="4">
    <source>
        <dbReference type="PIRNR" id="PIRNR005054"/>
    </source>
</evidence>
<protein>
    <recommendedName>
        <fullName evidence="4">CRISPR-associated endoribonuclease</fullName>
    </recommendedName>
</protein>
<reference evidence="7 8" key="1">
    <citation type="submission" date="2016-12" db="EMBL/GenBank/DDBJ databases">
        <authorList>
            <person name="Song W.-J."/>
            <person name="Kurnit D.M."/>
        </authorList>
    </citation>
    <scope>NUCLEOTIDE SEQUENCE [LARGE SCALE GENOMIC DNA]</scope>
    <source>
        <strain evidence="7 8">DSM 12503</strain>
    </source>
</reference>
<dbReference type="OrthoDB" id="9797488at2"/>
<dbReference type="InterPro" id="IPR049435">
    <property type="entry name" value="Cas_Cas6_C"/>
</dbReference>
<dbReference type="RefSeq" id="WP_073589459.1">
    <property type="nucleotide sequence ID" value="NZ_FRFD01000008.1"/>
</dbReference>
<evidence type="ECO:0000259" key="6">
    <source>
        <dbReference type="Pfam" id="PF01881"/>
    </source>
</evidence>
<dbReference type="Pfam" id="PF01881">
    <property type="entry name" value="Cas_Cas6_C"/>
    <property type="match status" value="1"/>
</dbReference>
<dbReference type="PIRSF" id="PIRSF005054">
    <property type="entry name" value="PF1131"/>
    <property type="match status" value="1"/>
</dbReference>
<keyword evidence="3" id="KW-0051">Antiviral defense</keyword>
<dbReference type="AlphaFoldDB" id="A0A1M7YDA0"/>
<dbReference type="Proteomes" id="UP000184612">
    <property type="component" value="Unassembled WGS sequence"/>
</dbReference>
<dbReference type="GO" id="GO:0016788">
    <property type="term" value="F:hydrolase activity, acting on ester bonds"/>
    <property type="evidence" value="ECO:0007669"/>
    <property type="project" value="InterPro"/>
</dbReference>
<keyword evidence="2" id="KW-0694">RNA-binding</keyword>
<keyword evidence="8" id="KW-1185">Reference proteome</keyword>
<dbReference type="NCBIfam" id="TIGR01877">
    <property type="entry name" value="cas_cas6"/>
    <property type="match status" value="1"/>
</dbReference>
<dbReference type="GO" id="GO:0051607">
    <property type="term" value="P:defense response to virus"/>
    <property type="evidence" value="ECO:0007669"/>
    <property type="project" value="UniProtKB-KW"/>
</dbReference>
<feature type="domain" description="CRISPR associated protein Cas6 C-terminal" evidence="6">
    <location>
        <begin position="123"/>
        <end position="240"/>
    </location>
</feature>
<dbReference type="Gene3D" id="3.30.70.1890">
    <property type="match status" value="1"/>
</dbReference>
<proteinExistence type="inferred from homology"/>
<evidence type="ECO:0000313" key="7">
    <source>
        <dbReference type="EMBL" id="SHO50556.1"/>
    </source>
</evidence>
<dbReference type="InterPro" id="IPR010156">
    <property type="entry name" value="CRISPR-assoc_prot_Cas6"/>
</dbReference>
<evidence type="ECO:0000313" key="8">
    <source>
        <dbReference type="Proteomes" id="UP000184612"/>
    </source>
</evidence>
<dbReference type="CDD" id="cd21140">
    <property type="entry name" value="Cas6_I-like"/>
    <property type="match status" value="1"/>
</dbReference>
<dbReference type="STRING" id="1121345.SAMN02745217_02780"/>
<sequence length="248" mass="28975">MRVEIFFDESHPLAIPIQYNHYVQAMIFSWIKDKEYSTFIHDKGYQIADKKYKLFTFSRMNGLYQLDKENGKIIFLKDISLTVSSMSDEFMGYLLNSVLLQHRELHIGDSKAIINRIELKETPIFSDTTFVHTLSPCTVYTTLENKKTRYYSPFEEEYNESVRQNLIHKYTAYYGKVPKDSEFKIVPMGRVKQAKVNYKNFHIIAYDYSMKLEGSEELKRVAYNAGLGAKNSQGFGCIEILNEQGVNR</sequence>
<organism evidence="7 8">
    <name type="scientific">Anaerocolumna xylanovorans DSM 12503</name>
    <dbReference type="NCBI Taxonomy" id="1121345"/>
    <lineage>
        <taxon>Bacteria</taxon>
        <taxon>Bacillati</taxon>
        <taxon>Bacillota</taxon>
        <taxon>Clostridia</taxon>
        <taxon>Lachnospirales</taxon>
        <taxon>Lachnospiraceae</taxon>
        <taxon>Anaerocolumna</taxon>
    </lineage>
</organism>